<feature type="transmembrane region" description="Helical" evidence="8">
    <location>
        <begin position="175"/>
        <end position="199"/>
    </location>
</feature>
<comment type="subcellular location">
    <subcellularLocation>
        <location evidence="1">Membrane</location>
        <topology evidence="1">Multi-pass membrane protein</topology>
    </subcellularLocation>
</comment>
<evidence type="ECO:0000256" key="5">
    <source>
        <dbReference type="ARBA" id="ARBA00022989"/>
    </source>
</evidence>
<evidence type="ECO:0000256" key="1">
    <source>
        <dbReference type="ARBA" id="ARBA00004141"/>
    </source>
</evidence>
<keyword evidence="6 8" id="KW-0472">Membrane</keyword>
<feature type="signal peptide" evidence="9">
    <location>
        <begin position="1"/>
        <end position="24"/>
    </location>
</feature>
<keyword evidence="5 8" id="KW-1133">Transmembrane helix</keyword>
<dbReference type="RefSeq" id="XP_062638776.1">
    <property type="nucleotide sequence ID" value="XM_062780095.1"/>
</dbReference>
<dbReference type="InterPro" id="IPR040241">
    <property type="entry name" value="TRP_Flc/Pkd2-like"/>
</dbReference>
<dbReference type="GO" id="GO:0016020">
    <property type="term" value="C:membrane"/>
    <property type="evidence" value="ECO:0007669"/>
    <property type="project" value="UniProtKB-SubCell"/>
</dbReference>
<dbReference type="EMBL" id="MU853569">
    <property type="protein sequence ID" value="KAK4145405.1"/>
    <property type="molecule type" value="Genomic_DNA"/>
</dbReference>
<dbReference type="InterPro" id="IPR010308">
    <property type="entry name" value="TRP_C"/>
</dbReference>
<feature type="transmembrane region" description="Helical" evidence="8">
    <location>
        <begin position="607"/>
        <end position="629"/>
    </location>
</feature>
<dbReference type="Pfam" id="PF06011">
    <property type="entry name" value="TRP"/>
    <property type="match status" value="1"/>
</dbReference>
<dbReference type="SMART" id="SM01320">
    <property type="entry name" value="TRP_N"/>
    <property type="match status" value="1"/>
</dbReference>
<dbReference type="PANTHER" id="PTHR31145:SF7">
    <property type="entry name" value="TRP-LIKE ION CHANNEL"/>
    <property type="match status" value="1"/>
</dbReference>
<sequence length="963" mass="104605">MASWNSFRGFVLLFCVLFAVGGEASGIRPPLYTGDFADCLPESSFTVAHFDAAYDAGNKTVVFHLNGTSSIEHERIILRLSINGYGTNRFDMTFDPCGLHIPSLCPLSSQTPITASTVLPASNHPISQPLQFPFHLPDYEGTAKLQVYAASDKTTEIGCFQASLTNGHTVSHPAILAPILGCFTLVAMAASFLTAIYGISVPHMRMHHAHSLSVMVVLETFQSIFFSGALSVDWPPILTAWWSNFAWSAGMIYAPGLIQPISVFTGVDDGNGTAAAADAWSAHSILEKAVISHKASKGAAAPKGPAFNSTFFNDTTWSGNPVKPGLPFPGTAAATGFPATLSVSNIPIADAFLLSLIWIVIAFGFVAFAIATFKAVLGTLVITHKIHEDRLFYFRNHWLGYLAHALQRTLVVFFFTLMALSMMQFTTRTAVGPIAIAAVVFILVLIVTVALVVSGCRHRTKRGKLEVQADRVICYRTPWFGGRVQGVAFIRESTVKQHNVEIQQKQQVYNFPMFKIKHIDDIPERNTVHMDEVFVKRYGWLSARYRRTRWWFMAYHVGYLFCRAALLGGGWKTPHAQVYGILVVDILNFIIAAILNPFEGARNTVMGVWILGFGKIITGGIATTLLPGATTTRSTAASHGLAIVVIQVFTVVALLALIALSTASSFLSLMRNRKEVEPEWLEPARIRYFTAIEKKARDAPFAVDHEPPPPTPRFSVLSVHRCPKIEDEDTDAQAQPQFQPGAQGQTPTANEQPQPPEDNSTTTEGQQQQLQVNHGHSHSRQSSSAPRLSTSSFGPRLSTGSLPRAARPYRMSWSSRDFRESVDLSRPASSVLIAAGRCSGGVNANSTCVVVTDCDTPEEEEVVVPSSSGATSSSSSNTPSSSDALSFSEASLSSEASSVSERGRDKYDRPKPESGIWSLHTPSPSISRSSSPCSARHRVSKEIAGMDGKTPTTVLVEALEPVE</sequence>
<evidence type="ECO:0000256" key="7">
    <source>
        <dbReference type="SAM" id="MobiDB-lite"/>
    </source>
</evidence>
<comment type="caution">
    <text evidence="11">The sequence shown here is derived from an EMBL/GenBank/DDBJ whole genome shotgun (WGS) entry which is preliminary data.</text>
</comment>
<reference evidence="11" key="2">
    <citation type="submission" date="2023-05" db="EMBL/GenBank/DDBJ databases">
        <authorList>
            <consortium name="Lawrence Berkeley National Laboratory"/>
            <person name="Steindorff A."/>
            <person name="Hensen N."/>
            <person name="Bonometti L."/>
            <person name="Westerberg I."/>
            <person name="Brannstrom I.O."/>
            <person name="Guillou S."/>
            <person name="Cros-Aarteil S."/>
            <person name="Calhoun S."/>
            <person name="Haridas S."/>
            <person name="Kuo A."/>
            <person name="Mondo S."/>
            <person name="Pangilinan J."/>
            <person name="Riley R."/>
            <person name="Labutti K."/>
            <person name="Andreopoulos B."/>
            <person name="Lipzen A."/>
            <person name="Chen C."/>
            <person name="Yanf M."/>
            <person name="Daum C."/>
            <person name="Ng V."/>
            <person name="Clum A."/>
            <person name="Ohm R."/>
            <person name="Martin F."/>
            <person name="Silar P."/>
            <person name="Natvig D."/>
            <person name="Lalanne C."/>
            <person name="Gautier V."/>
            <person name="Ament-Velasquez S.L."/>
            <person name="Kruys A."/>
            <person name="Hutchinson M.I."/>
            <person name="Powell A.J."/>
            <person name="Barry K."/>
            <person name="Miller A.N."/>
            <person name="Grigoriev I.V."/>
            <person name="Debuchy R."/>
            <person name="Gladieux P."/>
            <person name="Thoren M.H."/>
            <person name="Johannesson H."/>
        </authorList>
    </citation>
    <scope>NUCLEOTIDE SEQUENCE</scope>
    <source>
        <strain evidence="11">CBS 141.50</strain>
    </source>
</reference>
<dbReference type="InterPro" id="IPR032800">
    <property type="entry name" value="TRP_N"/>
</dbReference>
<feature type="transmembrane region" description="Helical" evidence="8">
    <location>
        <begin position="211"/>
        <end position="232"/>
    </location>
</feature>
<feature type="chain" id="PRO_5042979805" description="ML-like domain-containing protein" evidence="9">
    <location>
        <begin position="25"/>
        <end position="963"/>
    </location>
</feature>
<organism evidence="11 12">
    <name type="scientific">Dichotomopilus funicola</name>
    <dbReference type="NCBI Taxonomy" id="1934379"/>
    <lineage>
        <taxon>Eukaryota</taxon>
        <taxon>Fungi</taxon>
        <taxon>Dikarya</taxon>
        <taxon>Ascomycota</taxon>
        <taxon>Pezizomycotina</taxon>
        <taxon>Sordariomycetes</taxon>
        <taxon>Sordariomycetidae</taxon>
        <taxon>Sordariales</taxon>
        <taxon>Chaetomiaceae</taxon>
        <taxon>Dichotomopilus</taxon>
    </lineage>
</organism>
<feature type="region of interest" description="Disordered" evidence="7">
    <location>
        <begin position="860"/>
        <end position="952"/>
    </location>
</feature>
<feature type="domain" description="ML-like" evidence="10">
    <location>
        <begin position="29"/>
        <end position="171"/>
    </location>
</feature>
<keyword evidence="12" id="KW-1185">Reference proteome</keyword>
<feature type="compositionally biased region" description="Polar residues" evidence="7">
    <location>
        <begin position="749"/>
        <end position="801"/>
    </location>
</feature>
<dbReference type="PANTHER" id="PTHR31145">
    <property type="entry name" value="INTEGRAL MEMBRANE PROTEIN (AFU_ORTHOLOGUE AFUA_7G01610)"/>
    <property type="match status" value="1"/>
</dbReference>
<keyword evidence="3 8" id="KW-0812">Transmembrane</keyword>
<comment type="similarity">
    <text evidence="2">Belongs to the transient receptor potential (TRP) ion channel family.</text>
</comment>
<feature type="compositionally biased region" description="Low complexity" evidence="7">
    <location>
        <begin position="863"/>
        <end position="900"/>
    </location>
</feature>
<accession>A0AAN6V5Z6</accession>
<evidence type="ECO:0000313" key="11">
    <source>
        <dbReference type="EMBL" id="KAK4145405.1"/>
    </source>
</evidence>
<keyword evidence="4 9" id="KW-0732">Signal</keyword>
<protein>
    <recommendedName>
        <fullName evidence="10">ML-like domain-containing protein</fullName>
    </recommendedName>
</protein>
<evidence type="ECO:0000256" key="6">
    <source>
        <dbReference type="ARBA" id="ARBA00023136"/>
    </source>
</evidence>
<feature type="region of interest" description="Disordered" evidence="7">
    <location>
        <begin position="727"/>
        <end position="803"/>
    </location>
</feature>
<name>A0AAN6V5Z6_9PEZI</name>
<feature type="transmembrane region" description="Helical" evidence="8">
    <location>
        <begin position="434"/>
        <end position="454"/>
    </location>
</feature>
<evidence type="ECO:0000256" key="9">
    <source>
        <dbReference type="SAM" id="SignalP"/>
    </source>
</evidence>
<evidence type="ECO:0000256" key="3">
    <source>
        <dbReference type="ARBA" id="ARBA00022692"/>
    </source>
</evidence>
<feature type="transmembrane region" description="Helical" evidence="8">
    <location>
        <begin position="351"/>
        <end position="377"/>
    </location>
</feature>
<feature type="compositionally biased region" description="Low complexity" evidence="7">
    <location>
        <begin position="922"/>
        <end position="934"/>
    </location>
</feature>
<dbReference type="GeneID" id="87816708"/>
<dbReference type="GO" id="GO:0055085">
    <property type="term" value="P:transmembrane transport"/>
    <property type="evidence" value="ECO:0007669"/>
    <property type="project" value="TreeGrafter"/>
</dbReference>
<feature type="transmembrane region" description="Helical" evidence="8">
    <location>
        <begin position="550"/>
        <end position="571"/>
    </location>
</feature>
<evidence type="ECO:0000259" key="10">
    <source>
        <dbReference type="SMART" id="SM01320"/>
    </source>
</evidence>
<feature type="transmembrane region" description="Helical" evidence="8">
    <location>
        <begin position="398"/>
        <end position="422"/>
    </location>
</feature>
<feature type="transmembrane region" description="Helical" evidence="8">
    <location>
        <begin position="641"/>
        <end position="667"/>
    </location>
</feature>
<feature type="compositionally biased region" description="Low complexity" evidence="7">
    <location>
        <begin position="732"/>
        <end position="748"/>
    </location>
</feature>
<dbReference type="AlphaFoldDB" id="A0AAN6V5Z6"/>
<evidence type="ECO:0000256" key="4">
    <source>
        <dbReference type="ARBA" id="ARBA00022729"/>
    </source>
</evidence>
<proteinExistence type="inferred from homology"/>
<feature type="transmembrane region" description="Helical" evidence="8">
    <location>
        <begin position="577"/>
        <end position="595"/>
    </location>
</feature>
<evidence type="ECO:0000256" key="8">
    <source>
        <dbReference type="SAM" id="Phobius"/>
    </source>
</evidence>
<feature type="compositionally biased region" description="Basic and acidic residues" evidence="7">
    <location>
        <begin position="901"/>
        <end position="912"/>
    </location>
</feature>
<dbReference type="Pfam" id="PF14558">
    <property type="entry name" value="TRP_N"/>
    <property type="match status" value="1"/>
</dbReference>
<evidence type="ECO:0000313" key="12">
    <source>
        <dbReference type="Proteomes" id="UP001302676"/>
    </source>
</evidence>
<dbReference type="Proteomes" id="UP001302676">
    <property type="component" value="Unassembled WGS sequence"/>
</dbReference>
<evidence type="ECO:0000256" key="2">
    <source>
        <dbReference type="ARBA" id="ARBA00010642"/>
    </source>
</evidence>
<dbReference type="GO" id="GO:0009272">
    <property type="term" value="P:fungal-type cell wall biogenesis"/>
    <property type="evidence" value="ECO:0007669"/>
    <property type="project" value="TreeGrafter"/>
</dbReference>
<reference evidence="11" key="1">
    <citation type="journal article" date="2023" name="Mol. Phylogenet. Evol.">
        <title>Genome-scale phylogeny and comparative genomics of the fungal order Sordariales.</title>
        <authorList>
            <person name="Hensen N."/>
            <person name="Bonometti L."/>
            <person name="Westerberg I."/>
            <person name="Brannstrom I.O."/>
            <person name="Guillou S."/>
            <person name="Cros-Aarteil S."/>
            <person name="Calhoun S."/>
            <person name="Haridas S."/>
            <person name="Kuo A."/>
            <person name="Mondo S."/>
            <person name="Pangilinan J."/>
            <person name="Riley R."/>
            <person name="LaButti K."/>
            <person name="Andreopoulos B."/>
            <person name="Lipzen A."/>
            <person name="Chen C."/>
            <person name="Yan M."/>
            <person name="Daum C."/>
            <person name="Ng V."/>
            <person name="Clum A."/>
            <person name="Steindorff A."/>
            <person name="Ohm R.A."/>
            <person name="Martin F."/>
            <person name="Silar P."/>
            <person name="Natvig D.O."/>
            <person name="Lalanne C."/>
            <person name="Gautier V."/>
            <person name="Ament-Velasquez S.L."/>
            <person name="Kruys A."/>
            <person name="Hutchinson M.I."/>
            <person name="Powell A.J."/>
            <person name="Barry K."/>
            <person name="Miller A.N."/>
            <person name="Grigoriev I.V."/>
            <person name="Debuchy R."/>
            <person name="Gladieux P."/>
            <person name="Hiltunen Thoren M."/>
            <person name="Johannesson H."/>
        </authorList>
    </citation>
    <scope>NUCLEOTIDE SEQUENCE</scope>
    <source>
        <strain evidence="11">CBS 141.50</strain>
    </source>
</reference>
<gene>
    <name evidence="11" type="ORF">C8A04DRAFT_26914</name>
</gene>